<feature type="transmembrane region" description="Helical" evidence="1">
    <location>
        <begin position="113"/>
        <end position="131"/>
    </location>
</feature>
<sequence length="768" mass="86987">MRSTLSAILSFLGLYVPTTKLSDAAISHTICGLIWVALSFFAFLYEATHNVTYFIEAPKGALQISDVVFKTTFLVKTATTLIVLVTFWRKSPVLHYGKRYINSVPIHQEHGRTASFIGFLTLVTFMCYLVTQTSSRLCDLFASDPWPVVRFPFFPVTYLQEQLFVLFAHNLTEAIRLLCSGFLGMFLVDACSNLADTCRRLMEDVHRRGGTTMTAMELSKIWAARENALVIAEYVQKELGILITVIFATDIVCLTCVVSEGFSGTYYQFFRMGASSVLYLVSLFCIMNGLLSLSDTDEVTLNLLQKLQSSIAQGALPRPALDDNAQVTSQTLALSCGAISELLKLMDTMRSACFETRQVRLRVLGFGHVTRGTIISTDRANTSKGHKLLKFFLFLSTITFTFPSITPISPSLLYTNFLGRSTEKTFPHFEFFCQVHHYSSPMDQHHGGPTVDPLHRFLKAPHALIGLPFKEIKDNVEKSIGPTRNFKLLIKLDQDWEKQDLTGQAFLLKSCSEKDAEKRIIIKATRGIGEMEIINTIYKAPIEFVPRVENNKSVTFVDKGKEFTHKDRKEENKTFINDISLDFTMRDFIVYVGVDQVGVHHLEYLKINFNWIKKKKVTTCDISMGFKDAAKAMEFCKGMYHTLRGIEFKVGNVWTDAPVWIRPQVLQDIEDQLPEVPGTILIRGLDPKYSKEYIKERARGDLKSLGRINFTVEMLTHNGQFRCTALLHFSSTDAKDVIVAVDTYNKKQQEAAKNKKIEGLRYQLFKGF</sequence>
<keyword evidence="1" id="KW-0472">Membrane</keyword>
<feature type="transmembrane region" description="Helical" evidence="1">
    <location>
        <begin position="239"/>
        <end position="263"/>
    </location>
</feature>
<reference evidence="3" key="1">
    <citation type="submission" date="2017-01" db="EMBL/GenBank/DDBJ databases">
        <title>Comparative genomics of anhydrobiosis in the tardigrade Hypsibius dujardini.</title>
        <authorList>
            <person name="Yoshida Y."/>
            <person name="Koutsovoulos G."/>
            <person name="Laetsch D."/>
            <person name="Stevens L."/>
            <person name="Kumar S."/>
            <person name="Horikawa D."/>
            <person name="Ishino K."/>
            <person name="Komine S."/>
            <person name="Tomita M."/>
            <person name="Blaxter M."/>
            <person name="Arakawa K."/>
        </authorList>
    </citation>
    <scope>NUCLEOTIDE SEQUENCE [LARGE SCALE GENOMIC DNA]</scope>
    <source>
        <strain evidence="3">Z151</strain>
    </source>
</reference>
<feature type="transmembrane region" description="Helical" evidence="1">
    <location>
        <begin position="269"/>
        <end position="291"/>
    </location>
</feature>
<feature type="transmembrane region" description="Helical" evidence="1">
    <location>
        <begin position="388"/>
        <end position="406"/>
    </location>
</feature>
<accession>A0A1W0WX36</accession>
<dbReference type="AlphaFoldDB" id="A0A1W0WX36"/>
<feature type="transmembrane region" description="Helical" evidence="1">
    <location>
        <begin position="34"/>
        <end position="55"/>
    </location>
</feature>
<proteinExistence type="predicted"/>
<evidence type="ECO:0000256" key="1">
    <source>
        <dbReference type="SAM" id="Phobius"/>
    </source>
</evidence>
<evidence type="ECO:0000313" key="3">
    <source>
        <dbReference type="Proteomes" id="UP000192578"/>
    </source>
</evidence>
<evidence type="ECO:0000313" key="2">
    <source>
        <dbReference type="EMBL" id="OQV19764.1"/>
    </source>
</evidence>
<dbReference type="Proteomes" id="UP000192578">
    <property type="component" value="Unassembled WGS sequence"/>
</dbReference>
<gene>
    <name evidence="2" type="ORF">BV898_06303</name>
</gene>
<protein>
    <submittedName>
        <fullName evidence="2">Uncharacterized protein</fullName>
    </submittedName>
</protein>
<keyword evidence="1" id="KW-1133">Transmembrane helix</keyword>
<keyword evidence="1" id="KW-0812">Transmembrane</keyword>
<comment type="caution">
    <text evidence="2">The sequence shown here is derived from an EMBL/GenBank/DDBJ whole genome shotgun (WGS) entry which is preliminary data.</text>
</comment>
<organism evidence="2 3">
    <name type="scientific">Hypsibius exemplaris</name>
    <name type="common">Freshwater tardigrade</name>
    <dbReference type="NCBI Taxonomy" id="2072580"/>
    <lineage>
        <taxon>Eukaryota</taxon>
        <taxon>Metazoa</taxon>
        <taxon>Ecdysozoa</taxon>
        <taxon>Tardigrada</taxon>
        <taxon>Eutardigrada</taxon>
        <taxon>Parachela</taxon>
        <taxon>Hypsibioidea</taxon>
        <taxon>Hypsibiidae</taxon>
        <taxon>Hypsibius</taxon>
    </lineage>
</organism>
<name>A0A1W0WX36_HYPEX</name>
<dbReference type="EMBL" id="MTYJ01000036">
    <property type="protein sequence ID" value="OQV19764.1"/>
    <property type="molecule type" value="Genomic_DNA"/>
</dbReference>
<feature type="transmembrane region" description="Helical" evidence="1">
    <location>
        <begin position="67"/>
        <end position="88"/>
    </location>
</feature>
<keyword evidence="3" id="KW-1185">Reference proteome</keyword>